<dbReference type="Pfam" id="PF04055">
    <property type="entry name" value="Radical_SAM"/>
    <property type="match status" value="1"/>
</dbReference>
<dbReference type="SUPFAM" id="SSF52242">
    <property type="entry name" value="Cobalamin (vitamin B12)-binding domain"/>
    <property type="match status" value="1"/>
</dbReference>
<dbReference type="Gene3D" id="3.40.50.280">
    <property type="entry name" value="Cobalamin-binding domain"/>
    <property type="match status" value="1"/>
</dbReference>
<keyword evidence="5" id="KW-0411">Iron-sulfur</keyword>
<evidence type="ECO:0000259" key="6">
    <source>
        <dbReference type="PROSITE" id="PS51332"/>
    </source>
</evidence>
<evidence type="ECO:0000256" key="5">
    <source>
        <dbReference type="ARBA" id="ARBA00023014"/>
    </source>
</evidence>
<organism evidence="8 9">
    <name type="scientific">Papillibacter cinnamivorans DSM 12816</name>
    <dbReference type="NCBI Taxonomy" id="1122930"/>
    <lineage>
        <taxon>Bacteria</taxon>
        <taxon>Bacillati</taxon>
        <taxon>Bacillota</taxon>
        <taxon>Clostridia</taxon>
        <taxon>Eubacteriales</taxon>
        <taxon>Oscillospiraceae</taxon>
        <taxon>Papillibacter</taxon>
    </lineage>
</organism>
<keyword evidence="3" id="KW-0479">Metal-binding</keyword>
<evidence type="ECO:0000256" key="3">
    <source>
        <dbReference type="ARBA" id="ARBA00022723"/>
    </source>
</evidence>
<evidence type="ECO:0000259" key="7">
    <source>
        <dbReference type="PROSITE" id="PS51918"/>
    </source>
</evidence>
<dbReference type="AlphaFoldDB" id="A0A1W2BU41"/>
<dbReference type="SFLD" id="SFLDG01082">
    <property type="entry name" value="B12-binding_domain_containing"/>
    <property type="match status" value="1"/>
</dbReference>
<dbReference type="Pfam" id="PF13311">
    <property type="entry name" value="DUF4080"/>
    <property type="match status" value="1"/>
</dbReference>
<evidence type="ECO:0000256" key="4">
    <source>
        <dbReference type="ARBA" id="ARBA00023004"/>
    </source>
</evidence>
<dbReference type="SFLD" id="SFLDS00029">
    <property type="entry name" value="Radical_SAM"/>
    <property type="match status" value="1"/>
</dbReference>
<dbReference type="InterPro" id="IPR007197">
    <property type="entry name" value="rSAM"/>
</dbReference>
<dbReference type="SFLD" id="SFLDG01123">
    <property type="entry name" value="methyltransferase_(Class_B)"/>
    <property type="match status" value="1"/>
</dbReference>
<dbReference type="InterPro" id="IPR025288">
    <property type="entry name" value="DUF4080"/>
</dbReference>
<dbReference type="InterPro" id="IPR006638">
    <property type="entry name" value="Elp3/MiaA/NifB-like_rSAM"/>
</dbReference>
<keyword evidence="9" id="KW-1185">Reference proteome</keyword>
<dbReference type="EMBL" id="FWXW01000006">
    <property type="protein sequence ID" value="SMC76409.1"/>
    <property type="molecule type" value="Genomic_DNA"/>
</dbReference>
<dbReference type="PANTHER" id="PTHR43409:SF16">
    <property type="entry name" value="SLR0320 PROTEIN"/>
    <property type="match status" value="1"/>
</dbReference>
<evidence type="ECO:0000313" key="9">
    <source>
        <dbReference type="Proteomes" id="UP000192790"/>
    </source>
</evidence>
<dbReference type="InterPro" id="IPR051198">
    <property type="entry name" value="BchE-like"/>
</dbReference>
<dbReference type="GO" id="GO:0005829">
    <property type="term" value="C:cytosol"/>
    <property type="evidence" value="ECO:0007669"/>
    <property type="project" value="TreeGrafter"/>
</dbReference>
<dbReference type="GO" id="GO:0051539">
    <property type="term" value="F:4 iron, 4 sulfur cluster binding"/>
    <property type="evidence" value="ECO:0007669"/>
    <property type="project" value="UniProtKB-KW"/>
</dbReference>
<sequence>MKAVICSLNAKYVHSSLAPWCLLAAVRRDCREAVDLSVVEGTVNQPPEEILAAVAAESPDVVGFCCYIWNISVVKKLVFLLAGALPGVVIVLGGPEVSFCPEETLKALPPVGYILRGEGEGSFPRFLDFLASGKPAQAVPGLCFRLGGGIVCSPEASPEAEPPSPYCPEYVSRLKGRIAYLETSRGCPFSCAFCLSGHTPGVRFYNLERAKREMLLLANSGAETVKLVDRTFNCNPDRAFALFEFLIRSAGDAIPAGVCFHFEVGADLFDEKTLRLLASAPPGLIRIEAGIQSFSEAALAAVNRKTDAEKLYGNLRSLIAPRNIHVHVDLIAGLPYEGFESFGRTFDRAFSLRPDMLQVGFLKLLHGSRLRSEAPRLGLAWSPDPPYEILSGPCLSSGELTRLHMLEDAVERLYNSGRFRDTLEYFLKVSQMRPFELFLALGEAAGDTTGISLDKYTEKILKIGSALTGADPLLLRDHLVCDRLASGRDGRLPVCLQVPDLRLKHLRGEYFRQHPEERGRAGLAILYGGGEKLAAADYRAADPITGRYPLRIVKPL</sequence>
<feature type="domain" description="B12-binding" evidence="6">
    <location>
        <begin position="1"/>
        <end position="137"/>
    </location>
</feature>
<feature type="domain" description="Radical SAM core" evidence="7">
    <location>
        <begin position="173"/>
        <end position="400"/>
    </location>
</feature>
<gene>
    <name evidence="8" type="ORF">SAMN02745168_2376</name>
</gene>
<evidence type="ECO:0000256" key="1">
    <source>
        <dbReference type="ARBA" id="ARBA00001966"/>
    </source>
</evidence>
<dbReference type="PROSITE" id="PS51332">
    <property type="entry name" value="B12_BINDING"/>
    <property type="match status" value="1"/>
</dbReference>
<dbReference type="InterPro" id="IPR036724">
    <property type="entry name" value="Cobalamin-bd_sf"/>
</dbReference>
<dbReference type="InterPro" id="IPR058240">
    <property type="entry name" value="rSAM_sf"/>
</dbReference>
<dbReference type="OrthoDB" id="9801424at2"/>
<dbReference type="PROSITE" id="PS51918">
    <property type="entry name" value="RADICAL_SAM"/>
    <property type="match status" value="1"/>
</dbReference>
<proteinExistence type="predicted"/>
<dbReference type="CDD" id="cd02068">
    <property type="entry name" value="radical_SAM_B12_BD"/>
    <property type="match status" value="1"/>
</dbReference>
<evidence type="ECO:0000256" key="2">
    <source>
        <dbReference type="ARBA" id="ARBA00022691"/>
    </source>
</evidence>
<dbReference type="RefSeq" id="WP_159448098.1">
    <property type="nucleotide sequence ID" value="NZ_FWXW01000006.1"/>
</dbReference>
<dbReference type="InterPro" id="IPR023404">
    <property type="entry name" value="rSAM_horseshoe"/>
</dbReference>
<dbReference type="Pfam" id="PF02310">
    <property type="entry name" value="B12-binding"/>
    <property type="match status" value="1"/>
</dbReference>
<keyword evidence="4" id="KW-0408">Iron</keyword>
<dbReference type="PANTHER" id="PTHR43409">
    <property type="entry name" value="ANAEROBIC MAGNESIUM-PROTOPORPHYRIN IX MONOMETHYL ESTER CYCLASE-RELATED"/>
    <property type="match status" value="1"/>
</dbReference>
<dbReference type="GO" id="GO:0046872">
    <property type="term" value="F:metal ion binding"/>
    <property type="evidence" value="ECO:0007669"/>
    <property type="project" value="UniProtKB-KW"/>
</dbReference>
<comment type="cofactor">
    <cofactor evidence="1">
        <name>[4Fe-4S] cluster</name>
        <dbReference type="ChEBI" id="CHEBI:49883"/>
    </cofactor>
</comment>
<protein>
    <submittedName>
        <fullName evidence="8">Radical SAM superfamily enzyme YgiQ, UPF0313 family</fullName>
    </submittedName>
</protein>
<dbReference type="SMART" id="SM00729">
    <property type="entry name" value="Elp3"/>
    <property type="match status" value="1"/>
</dbReference>
<dbReference type="STRING" id="1122930.SAMN02745168_2376"/>
<dbReference type="InterPro" id="IPR006158">
    <property type="entry name" value="Cobalamin-bd"/>
</dbReference>
<evidence type="ECO:0000313" key="8">
    <source>
        <dbReference type="EMBL" id="SMC76409.1"/>
    </source>
</evidence>
<dbReference type="Gene3D" id="3.80.30.20">
    <property type="entry name" value="tm_1862 like domain"/>
    <property type="match status" value="1"/>
</dbReference>
<name>A0A1W2BU41_9FIRM</name>
<dbReference type="SUPFAM" id="SSF102114">
    <property type="entry name" value="Radical SAM enzymes"/>
    <property type="match status" value="1"/>
</dbReference>
<accession>A0A1W2BU41</accession>
<dbReference type="Proteomes" id="UP000192790">
    <property type="component" value="Unassembled WGS sequence"/>
</dbReference>
<dbReference type="InterPro" id="IPR034466">
    <property type="entry name" value="Methyltransferase_Class_B"/>
</dbReference>
<dbReference type="GO" id="GO:0003824">
    <property type="term" value="F:catalytic activity"/>
    <property type="evidence" value="ECO:0007669"/>
    <property type="project" value="InterPro"/>
</dbReference>
<reference evidence="8 9" key="1">
    <citation type="submission" date="2017-04" db="EMBL/GenBank/DDBJ databases">
        <authorList>
            <person name="Afonso C.L."/>
            <person name="Miller P.J."/>
            <person name="Scott M.A."/>
            <person name="Spackman E."/>
            <person name="Goraichik I."/>
            <person name="Dimitrov K.M."/>
            <person name="Suarez D.L."/>
            <person name="Swayne D.E."/>
        </authorList>
    </citation>
    <scope>NUCLEOTIDE SEQUENCE [LARGE SCALE GENOMIC DNA]</scope>
    <source>
        <strain evidence="8 9">DSM 12816</strain>
    </source>
</reference>
<dbReference type="CDD" id="cd01335">
    <property type="entry name" value="Radical_SAM"/>
    <property type="match status" value="1"/>
</dbReference>
<dbReference type="GO" id="GO:0031419">
    <property type="term" value="F:cobalamin binding"/>
    <property type="evidence" value="ECO:0007669"/>
    <property type="project" value="InterPro"/>
</dbReference>
<keyword evidence="2" id="KW-0949">S-adenosyl-L-methionine</keyword>